<accession>A0A6J8EVC8</accession>
<dbReference type="AlphaFoldDB" id="A0A6J8EVC8"/>
<gene>
    <name evidence="3" type="ORF">MCOR_56432</name>
</gene>
<reference evidence="3 4" key="1">
    <citation type="submission" date="2020-06" db="EMBL/GenBank/DDBJ databases">
        <authorList>
            <person name="Li R."/>
            <person name="Bekaert M."/>
        </authorList>
    </citation>
    <scope>NUCLEOTIDE SEQUENCE [LARGE SCALE GENOMIC DNA]</scope>
    <source>
        <strain evidence="4">wild</strain>
    </source>
</reference>
<dbReference type="InterPro" id="IPR038461">
    <property type="entry name" value="Schlafen_AlbA_2_dom_sf"/>
</dbReference>
<evidence type="ECO:0000259" key="2">
    <source>
        <dbReference type="Pfam" id="PF04326"/>
    </source>
</evidence>
<evidence type="ECO:0000313" key="3">
    <source>
        <dbReference type="EMBL" id="CAC5424538.1"/>
    </source>
</evidence>
<dbReference type="EMBL" id="CACVKT020010046">
    <property type="protein sequence ID" value="CAC5424538.1"/>
    <property type="molecule type" value="Genomic_DNA"/>
</dbReference>
<sequence length="380" mass="43096">MNNVNSDGDTISNQNQKDGTQSIVSGTEVDEIKGKDSSLNMEKRTPKNERKQAERNGTHLLPDVGLTYNNVPQTYTPLSRIHEKNVSSSTNLDEQNVLSEQTEIGAVAENCRSESEPIVLHPDIQHHKEKGAIPKKGVGKSMFKTEITEMVNIIRKRPNKMRVDTEPDKYEIQSNLQRSHGSVDNMVDNINEEVDIFIRNKNKEDKKKVIKVVMKYISACLNTNGGIVKLNNRHFQKATGKDLDEWDKSGSLSELPAVEGDFEYEKMHSTLSENDQIQFKEISSKNVPGTFSSMINKYISAFSNHKGGRIFFGIEDKKFKVVGVELTEEDKKSITNLMYDKMENTMKWGCDNRTYVYGTHWSIKFLPVKNIDKPVSTVSL</sequence>
<evidence type="ECO:0000313" key="4">
    <source>
        <dbReference type="Proteomes" id="UP000507470"/>
    </source>
</evidence>
<dbReference type="InterPro" id="IPR029684">
    <property type="entry name" value="Schlafen"/>
</dbReference>
<organism evidence="3 4">
    <name type="scientific">Mytilus coruscus</name>
    <name type="common">Sea mussel</name>
    <dbReference type="NCBI Taxonomy" id="42192"/>
    <lineage>
        <taxon>Eukaryota</taxon>
        <taxon>Metazoa</taxon>
        <taxon>Spiralia</taxon>
        <taxon>Lophotrochozoa</taxon>
        <taxon>Mollusca</taxon>
        <taxon>Bivalvia</taxon>
        <taxon>Autobranchia</taxon>
        <taxon>Pteriomorphia</taxon>
        <taxon>Mytilida</taxon>
        <taxon>Mytiloidea</taxon>
        <taxon>Mytilidae</taxon>
        <taxon>Mytilinae</taxon>
        <taxon>Mytilus</taxon>
    </lineage>
</organism>
<feature type="compositionally biased region" description="Polar residues" evidence="1">
    <location>
        <begin position="1"/>
        <end position="25"/>
    </location>
</feature>
<evidence type="ECO:0000256" key="1">
    <source>
        <dbReference type="SAM" id="MobiDB-lite"/>
    </source>
</evidence>
<feature type="region of interest" description="Disordered" evidence="1">
    <location>
        <begin position="1"/>
        <end position="68"/>
    </location>
</feature>
<dbReference type="PANTHER" id="PTHR12155:SF30">
    <property type="entry name" value="PROTEIN SLFN14"/>
    <property type="match status" value="1"/>
</dbReference>
<dbReference type="InterPro" id="IPR007421">
    <property type="entry name" value="Schlafen_AlbA_2_dom"/>
</dbReference>
<proteinExistence type="predicted"/>
<dbReference type="Proteomes" id="UP000507470">
    <property type="component" value="Unassembled WGS sequence"/>
</dbReference>
<dbReference type="OrthoDB" id="6052143at2759"/>
<dbReference type="Gene3D" id="3.30.950.30">
    <property type="entry name" value="Schlafen, AAA domain"/>
    <property type="match status" value="1"/>
</dbReference>
<feature type="domain" description="Schlafen AlbA-2" evidence="2">
    <location>
        <begin position="273"/>
        <end position="352"/>
    </location>
</feature>
<protein>
    <recommendedName>
        <fullName evidence="2">Schlafen AlbA-2 domain-containing protein</fullName>
    </recommendedName>
</protein>
<dbReference type="Pfam" id="PF04326">
    <property type="entry name" value="SLFN_AlbA_2"/>
    <property type="match status" value="1"/>
</dbReference>
<feature type="compositionally biased region" description="Basic and acidic residues" evidence="1">
    <location>
        <begin position="30"/>
        <end position="57"/>
    </location>
</feature>
<keyword evidence="4" id="KW-1185">Reference proteome</keyword>
<name>A0A6J8EVC8_MYTCO</name>
<dbReference type="PANTHER" id="PTHR12155">
    <property type="entry name" value="SCHLAFEN"/>
    <property type="match status" value="1"/>
</dbReference>